<evidence type="ECO:0000256" key="6">
    <source>
        <dbReference type="ARBA" id="ARBA00013250"/>
    </source>
</evidence>
<keyword evidence="7" id="KW-0479">Metal-binding</keyword>
<comment type="similarity">
    <text evidence="4">Belongs to the aconitase/IPM isomerase family.</text>
</comment>
<evidence type="ECO:0000259" key="14">
    <source>
        <dbReference type="Pfam" id="PF00694"/>
    </source>
</evidence>
<dbReference type="PRINTS" id="PR00415">
    <property type="entry name" value="ACONITASE"/>
</dbReference>
<dbReference type="SUPFAM" id="SSF52016">
    <property type="entry name" value="LeuD/IlvD-like"/>
    <property type="match status" value="1"/>
</dbReference>
<evidence type="ECO:0000256" key="3">
    <source>
        <dbReference type="ARBA" id="ARBA00005026"/>
    </source>
</evidence>
<dbReference type="InterPro" id="IPR006249">
    <property type="entry name" value="Aconitase/IRP2"/>
</dbReference>
<keyword evidence="8" id="KW-0408">Iron</keyword>
<dbReference type="InterPro" id="IPR001030">
    <property type="entry name" value="Acoase/IPM_deHydtase_lsu_aba"/>
</dbReference>
<dbReference type="Pfam" id="PF00330">
    <property type="entry name" value="Aconitase"/>
    <property type="match status" value="1"/>
</dbReference>
<dbReference type="NCBIfam" id="NF009520">
    <property type="entry name" value="PRK12881.1"/>
    <property type="match status" value="1"/>
</dbReference>
<gene>
    <name evidence="15" type="ORF">O6P37_12210</name>
</gene>
<dbReference type="NCBIfam" id="NF006757">
    <property type="entry name" value="PRK09277.1"/>
    <property type="match status" value="1"/>
</dbReference>
<evidence type="ECO:0000256" key="7">
    <source>
        <dbReference type="ARBA" id="ARBA00022723"/>
    </source>
</evidence>
<dbReference type="InterPro" id="IPR036008">
    <property type="entry name" value="Aconitase_4Fe-4S_dom"/>
</dbReference>
<evidence type="ECO:0000256" key="8">
    <source>
        <dbReference type="ARBA" id="ARBA00023004"/>
    </source>
</evidence>
<name>A0ABT4PST9_9MYCO</name>
<feature type="domain" description="Aconitase A/isopropylmalate dehydratase small subunit swivel" evidence="14">
    <location>
        <begin position="729"/>
        <end position="859"/>
    </location>
</feature>
<evidence type="ECO:0000256" key="12">
    <source>
        <dbReference type="ARBA" id="ARBA00033025"/>
    </source>
</evidence>
<comment type="cofactor">
    <cofactor evidence="2">
        <name>[4Fe-4S] cluster</name>
        <dbReference type="ChEBI" id="CHEBI:49883"/>
    </cofactor>
</comment>
<dbReference type="PROSITE" id="PS01244">
    <property type="entry name" value="ACONITASE_2"/>
    <property type="match status" value="1"/>
</dbReference>
<evidence type="ECO:0000256" key="9">
    <source>
        <dbReference type="ARBA" id="ARBA00023014"/>
    </source>
</evidence>
<dbReference type="PANTHER" id="PTHR11670">
    <property type="entry name" value="ACONITASE/IRON-RESPONSIVE ELEMENT FAMILY MEMBER"/>
    <property type="match status" value="1"/>
</dbReference>
<dbReference type="Gene3D" id="6.10.190.10">
    <property type="match status" value="1"/>
</dbReference>
<dbReference type="PROSITE" id="PS00450">
    <property type="entry name" value="ACONITASE_1"/>
    <property type="match status" value="1"/>
</dbReference>
<dbReference type="InterPro" id="IPR000573">
    <property type="entry name" value="AconitaseA/IPMdHydase_ssu_swvl"/>
</dbReference>
<dbReference type="Proteomes" id="UP001142153">
    <property type="component" value="Unassembled WGS sequence"/>
</dbReference>
<evidence type="ECO:0000256" key="2">
    <source>
        <dbReference type="ARBA" id="ARBA00001966"/>
    </source>
</evidence>
<evidence type="ECO:0000256" key="1">
    <source>
        <dbReference type="ARBA" id="ARBA00000118"/>
    </source>
</evidence>
<accession>A0ABT4PST9</accession>
<dbReference type="InterPro" id="IPR044137">
    <property type="entry name" value="AcnA_IRP_Swivel"/>
</dbReference>
<keyword evidence="9" id="KW-0411">Iron-sulfur</keyword>
<evidence type="ECO:0000256" key="11">
    <source>
        <dbReference type="ARBA" id="ARBA00031613"/>
    </source>
</evidence>
<evidence type="ECO:0000313" key="15">
    <source>
        <dbReference type="EMBL" id="MCZ8379630.1"/>
    </source>
</evidence>
<dbReference type="CDD" id="cd01580">
    <property type="entry name" value="AcnA_IRP_Swivel"/>
    <property type="match status" value="1"/>
</dbReference>
<comment type="catalytic activity">
    <reaction evidence="1">
        <text>(2S,3R)-3-hydroxybutane-1,2,3-tricarboxylate = 2-methyl-cis-aconitate + H2O</text>
        <dbReference type="Rhea" id="RHEA:17941"/>
        <dbReference type="ChEBI" id="CHEBI:15377"/>
        <dbReference type="ChEBI" id="CHEBI:57429"/>
        <dbReference type="ChEBI" id="CHEBI:57872"/>
        <dbReference type="EC" id="4.2.1.99"/>
    </reaction>
</comment>
<reference evidence="15" key="1">
    <citation type="submission" date="2022-12" db="EMBL/GenBank/DDBJ databases">
        <authorList>
            <person name="Deng Y."/>
            <person name="Zhang Y.-Q."/>
        </authorList>
    </citation>
    <scope>NUCLEOTIDE SEQUENCE</scope>
    <source>
        <strain evidence="15">CPCC 205372</strain>
    </source>
</reference>
<dbReference type="Pfam" id="PF00694">
    <property type="entry name" value="Aconitase_C"/>
    <property type="match status" value="1"/>
</dbReference>
<sequence>MSSKDSENSFGARDTLKVGDKNYEIYRLDAVEGTDKLPYSLKVLAENLLRTEDGTNITKDHIEAIAQWDPEADPSIEIQFTPARVIMQDFTGVPCIVDLATMREAVGDLGGDPQQVNPLAPADLVIDHSVIADLFGTANAFERNVEIEYERNGERYQFLRWGQGAFDDFKVVPPGTGIVHQVNIEYLASVVMERDGVAYPDTCVGTDSHTTMENGVGVLGWGVGGIEAEAAMLGQPVSMLIPRVVGFKLSGERRPGVTATDVVLTVTEMLRKHGVVGKFVEFYGEGVAEVPLANRATLGNMSPEFGSTAAIFPIDEVTIDYLRMTGRSEEKLALVEAYAKEQGMWHDPSKEPKFSEYLELDLADVVPSIAGPKRPQDRIALDDAKSAFRKDIHNYVENGNSAAHSNVDEAVEETFPGSDPVSLSFAEEDAVDVVSAANGAEGRPTNPITVKSDELGEFVLDHGAVVIAAITSCTNTSNPEVMIGAALLAKNAVDKGLTSKPWVKTTMAPGSQVVTDYYDKAGLWPYLEKLGFFLVGYGCTTCIGNSGPLPEETSKAINDNDLSVTAVLSGNRNFEGRINPDVKMNYLASPPLVIAYALAGTMDFDFESEALGKDDDGNEVFLKDIWPSQQDITDTIASAINTEMFVKNYADVFKGDERWRNLPTPSGDTFDWDQDSTYVRKPPYFDGMPAEPEPVTDISGARVLALLGDSVTTDHISPAGSIKPGTPAAQYLDEHGVDKKDYNSYGSRRGNHEVMIRGTFANIRLKNQLLDDVSGGYTRDFTQDDAPQAFIYDAAQNYAEQGTPLVVLGGKEYGSGSSRDWAAKGTSLLGVRAVIVESFERIHRSNLIGMGVIPLQFPEGESAASLKLDGTETFDITGIEDLNEGKTPKTVHVKATKDGGDPIEFDAVVRIDTPGEADYYRNGGILQYVLRNMLRSK</sequence>
<protein>
    <recommendedName>
        <fullName evidence="6">2-methylisocitrate dehydratase</fullName>
        <ecNumber evidence="6">4.2.1.99</ecNumber>
    </recommendedName>
    <alternativeName>
        <fullName evidence="11">(2R,3S)-2-methylisocitrate dehydratase</fullName>
    </alternativeName>
    <alternativeName>
        <fullName evidence="10">(2S,3R)-3-hydroxybutane-1,2,3-tricarboxylate dehydratase</fullName>
    </alternativeName>
    <alternativeName>
        <fullName evidence="12">Probable 2-methyl-cis-aconitate hydratase</fullName>
    </alternativeName>
</protein>
<organism evidence="15 16">
    <name type="scientific">Mycobacterium hippophais</name>
    <dbReference type="NCBI Taxonomy" id="3016340"/>
    <lineage>
        <taxon>Bacteria</taxon>
        <taxon>Bacillati</taxon>
        <taxon>Actinomycetota</taxon>
        <taxon>Actinomycetes</taxon>
        <taxon>Mycobacteriales</taxon>
        <taxon>Mycobacteriaceae</taxon>
        <taxon>Mycobacterium</taxon>
    </lineage>
</organism>
<comment type="subunit">
    <text evidence="5">Monomer.</text>
</comment>
<dbReference type="Gene3D" id="3.20.19.10">
    <property type="entry name" value="Aconitase, domain 4"/>
    <property type="match status" value="1"/>
</dbReference>
<dbReference type="RefSeq" id="WP_269894309.1">
    <property type="nucleotide sequence ID" value="NZ_JAPZPY010000004.1"/>
</dbReference>
<evidence type="ECO:0000259" key="13">
    <source>
        <dbReference type="Pfam" id="PF00330"/>
    </source>
</evidence>
<evidence type="ECO:0000313" key="16">
    <source>
        <dbReference type="Proteomes" id="UP001142153"/>
    </source>
</evidence>
<dbReference type="InterPro" id="IPR015931">
    <property type="entry name" value="Acnase/IPM_dHydase_lsu_aba_1/3"/>
</dbReference>
<dbReference type="EMBL" id="JAPZPY010000004">
    <property type="protein sequence ID" value="MCZ8379630.1"/>
    <property type="molecule type" value="Genomic_DNA"/>
</dbReference>
<dbReference type="SUPFAM" id="SSF53732">
    <property type="entry name" value="Aconitase iron-sulfur domain"/>
    <property type="match status" value="1"/>
</dbReference>
<comment type="pathway">
    <text evidence="3">Organic acid metabolism; propanoate degradation.</text>
</comment>
<comment type="caution">
    <text evidence="15">The sequence shown here is derived from an EMBL/GenBank/DDBJ whole genome shotgun (WGS) entry which is preliminary data.</text>
</comment>
<dbReference type="EC" id="4.2.1.99" evidence="6"/>
<dbReference type="InterPro" id="IPR015928">
    <property type="entry name" value="Aconitase/3IPM_dehydase_swvl"/>
</dbReference>
<feature type="domain" description="Aconitase/3-isopropylmalate dehydratase large subunit alpha/beta/alpha" evidence="13">
    <location>
        <begin position="75"/>
        <end position="600"/>
    </location>
</feature>
<dbReference type="InterPro" id="IPR018136">
    <property type="entry name" value="Aconitase_4Fe-4S_BS"/>
</dbReference>
<evidence type="ECO:0000256" key="5">
    <source>
        <dbReference type="ARBA" id="ARBA00011245"/>
    </source>
</evidence>
<evidence type="ECO:0000256" key="10">
    <source>
        <dbReference type="ARBA" id="ARBA00030846"/>
    </source>
</evidence>
<proteinExistence type="inferred from homology"/>
<keyword evidence="16" id="KW-1185">Reference proteome</keyword>
<dbReference type="Gene3D" id="3.30.499.10">
    <property type="entry name" value="Aconitase, domain 3"/>
    <property type="match status" value="2"/>
</dbReference>
<evidence type="ECO:0000256" key="4">
    <source>
        <dbReference type="ARBA" id="ARBA00007185"/>
    </source>
</evidence>